<gene>
    <name evidence="2" type="ORF">IW245_000130</name>
    <name evidence="3" type="ORF">IW245_000166</name>
</gene>
<dbReference type="AlphaFoldDB" id="A0A8J7GNN5"/>
<accession>A0A8J7GNN5</accession>
<dbReference type="GO" id="GO:0006313">
    <property type="term" value="P:DNA transposition"/>
    <property type="evidence" value="ECO:0007669"/>
    <property type="project" value="InterPro"/>
</dbReference>
<dbReference type="InterPro" id="IPR002559">
    <property type="entry name" value="Transposase_11"/>
</dbReference>
<evidence type="ECO:0000313" key="4">
    <source>
        <dbReference type="Proteomes" id="UP000622552"/>
    </source>
</evidence>
<dbReference type="Proteomes" id="UP000622552">
    <property type="component" value="Unassembled WGS sequence"/>
</dbReference>
<organism evidence="2 4">
    <name type="scientific">Longispora fulva</name>
    <dbReference type="NCBI Taxonomy" id="619741"/>
    <lineage>
        <taxon>Bacteria</taxon>
        <taxon>Bacillati</taxon>
        <taxon>Actinomycetota</taxon>
        <taxon>Actinomycetes</taxon>
        <taxon>Micromonosporales</taxon>
        <taxon>Micromonosporaceae</taxon>
        <taxon>Longispora</taxon>
    </lineage>
</organism>
<feature type="domain" description="Transposase IS4-like" evidence="1">
    <location>
        <begin position="18"/>
        <end position="146"/>
    </location>
</feature>
<dbReference type="NCBIfam" id="NF033580">
    <property type="entry name" value="transpos_IS5_3"/>
    <property type="match status" value="1"/>
</dbReference>
<comment type="caution">
    <text evidence="2">The sequence shown here is derived from an EMBL/GenBank/DDBJ whole genome shotgun (WGS) entry which is preliminary data.</text>
</comment>
<reference evidence="2" key="1">
    <citation type="submission" date="2020-11" db="EMBL/GenBank/DDBJ databases">
        <title>Sequencing the genomes of 1000 actinobacteria strains.</title>
        <authorList>
            <person name="Klenk H.-P."/>
        </authorList>
    </citation>
    <scope>NUCLEOTIDE SEQUENCE</scope>
    <source>
        <strain evidence="2">DSM 45356</strain>
    </source>
</reference>
<protein>
    <submittedName>
        <fullName evidence="2">Transposase</fullName>
    </submittedName>
</protein>
<dbReference type="Pfam" id="PF01609">
    <property type="entry name" value="DDE_Tnp_1"/>
    <property type="match status" value="1"/>
</dbReference>
<name>A0A8J7GNN5_9ACTN</name>
<dbReference type="EMBL" id="JADOUF010000001">
    <property type="protein sequence ID" value="MBG6133936.1"/>
    <property type="molecule type" value="Genomic_DNA"/>
</dbReference>
<evidence type="ECO:0000313" key="3">
    <source>
        <dbReference type="EMBL" id="MBG6133972.1"/>
    </source>
</evidence>
<dbReference type="PANTHER" id="PTHR30007:SF1">
    <property type="entry name" value="BLR1914 PROTEIN"/>
    <property type="match status" value="1"/>
</dbReference>
<dbReference type="GO" id="GO:0003677">
    <property type="term" value="F:DNA binding"/>
    <property type="evidence" value="ECO:0007669"/>
    <property type="project" value="InterPro"/>
</dbReference>
<evidence type="ECO:0000313" key="2">
    <source>
        <dbReference type="EMBL" id="MBG6133936.1"/>
    </source>
</evidence>
<dbReference type="GO" id="GO:0004803">
    <property type="term" value="F:transposase activity"/>
    <property type="evidence" value="ECO:0007669"/>
    <property type="project" value="InterPro"/>
</dbReference>
<dbReference type="PANTHER" id="PTHR30007">
    <property type="entry name" value="PHP DOMAIN PROTEIN"/>
    <property type="match status" value="1"/>
</dbReference>
<dbReference type="EMBL" id="JADOUF010000001">
    <property type="protein sequence ID" value="MBG6133972.1"/>
    <property type="molecule type" value="Genomic_DNA"/>
</dbReference>
<sequence length="167" mass="18774">MDIEPNDHGLGRSRGGWTTKIHLAIEQGQRPLSIVITAGQAGDSPQFEMVLEQIRVVRPGVGRPRTRPDRVLADKAYSSRSNRAYLRRRGIKATIAEPADQIGHRKRRGSAGGRPPLFSTETYKQRHAAECGINRLKRNRAVATRFDKLAVRYLATVRIAAINEWLR</sequence>
<keyword evidence="4" id="KW-1185">Reference proteome</keyword>
<evidence type="ECO:0000259" key="1">
    <source>
        <dbReference type="Pfam" id="PF01609"/>
    </source>
</evidence>
<proteinExistence type="predicted"/>